<accession>V2Y5X2</accession>
<comment type="caution">
    <text evidence="7">The sequence shown here is derived from an EMBL/GenBank/DDBJ whole genome shotgun (WGS) entry which is preliminary data.</text>
</comment>
<feature type="transmembrane region" description="Helical" evidence="6">
    <location>
        <begin position="289"/>
        <end position="311"/>
    </location>
</feature>
<feature type="region of interest" description="Disordered" evidence="5">
    <location>
        <begin position="1"/>
        <end position="25"/>
    </location>
</feature>
<keyword evidence="8" id="KW-1185">Reference proteome</keyword>
<reference evidence="7 8" key="1">
    <citation type="journal article" date="2014" name="BMC Genomics">
        <title>Genome and secretome analysis of the hemibiotrophic fungal pathogen, Moniliophthora roreri, which causes frosty pod rot disease of cacao: mechanisms of the biotrophic and necrotrophic phases.</title>
        <authorList>
            <person name="Meinhardt L.W."/>
            <person name="Costa G.G.L."/>
            <person name="Thomazella D.P.T."/>
            <person name="Teixeira P.J.P.L."/>
            <person name="Carazzolle M.F."/>
            <person name="Schuster S.C."/>
            <person name="Carlson J.E."/>
            <person name="Guiltinan M.J."/>
            <person name="Mieczkowski P."/>
            <person name="Farmer A."/>
            <person name="Ramaraj T."/>
            <person name="Crozier J."/>
            <person name="Davis R.E."/>
            <person name="Shao J."/>
            <person name="Melnick R.L."/>
            <person name="Pereira G.A.G."/>
            <person name="Bailey B.A."/>
        </authorList>
    </citation>
    <scope>NUCLEOTIDE SEQUENCE [LARGE SCALE GENOMIC DNA]</scope>
    <source>
        <strain evidence="7 8">MCA 2997</strain>
    </source>
</reference>
<name>V2Y5X2_MONRO</name>
<feature type="compositionally biased region" description="Polar residues" evidence="5">
    <location>
        <begin position="40"/>
        <end position="49"/>
    </location>
</feature>
<evidence type="ECO:0000256" key="5">
    <source>
        <dbReference type="SAM" id="MobiDB-lite"/>
    </source>
</evidence>
<dbReference type="KEGG" id="mrr:Moror_11935"/>
<keyword evidence="3 6" id="KW-1133">Transmembrane helix</keyword>
<dbReference type="Proteomes" id="UP000017559">
    <property type="component" value="Unassembled WGS sequence"/>
</dbReference>
<feature type="transmembrane region" description="Helical" evidence="6">
    <location>
        <begin position="385"/>
        <end position="405"/>
    </location>
</feature>
<evidence type="ECO:0000256" key="6">
    <source>
        <dbReference type="SAM" id="Phobius"/>
    </source>
</evidence>
<dbReference type="PANTHER" id="PTHR11785">
    <property type="entry name" value="AMINO ACID TRANSPORTER"/>
    <property type="match status" value="1"/>
</dbReference>
<feature type="transmembrane region" description="Helical" evidence="6">
    <location>
        <begin position="204"/>
        <end position="228"/>
    </location>
</feature>
<feature type="transmembrane region" description="Helical" evidence="6">
    <location>
        <begin position="340"/>
        <end position="364"/>
    </location>
</feature>
<feature type="transmembrane region" description="Helical" evidence="6">
    <location>
        <begin position="411"/>
        <end position="436"/>
    </location>
</feature>
<dbReference type="AlphaFoldDB" id="V2Y5X2"/>
<comment type="subcellular location">
    <subcellularLocation>
        <location evidence="1">Membrane</location>
        <topology evidence="1">Multi-pass membrane protein</topology>
    </subcellularLocation>
</comment>
<feature type="region of interest" description="Disordered" evidence="5">
    <location>
        <begin position="30"/>
        <end position="49"/>
    </location>
</feature>
<dbReference type="STRING" id="1381753.V2Y5X2"/>
<dbReference type="EMBL" id="AWSO01000847">
    <property type="protein sequence ID" value="ESK87054.1"/>
    <property type="molecule type" value="Genomic_DNA"/>
</dbReference>
<evidence type="ECO:0000256" key="2">
    <source>
        <dbReference type="ARBA" id="ARBA00022692"/>
    </source>
</evidence>
<dbReference type="InterPro" id="IPR002293">
    <property type="entry name" value="AA/rel_permease1"/>
</dbReference>
<evidence type="ECO:0000256" key="4">
    <source>
        <dbReference type="ARBA" id="ARBA00023136"/>
    </source>
</evidence>
<dbReference type="Pfam" id="PF13520">
    <property type="entry name" value="AA_permease_2"/>
    <property type="match status" value="1"/>
</dbReference>
<protein>
    <submittedName>
        <fullName evidence="7">High affinity methionine permease</fullName>
    </submittedName>
</protein>
<proteinExistence type="predicted"/>
<feature type="transmembrane region" description="Helical" evidence="6">
    <location>
        <begin position="132"/>
        <end position="155"/>
    </location>
</feature>
<dbReference type="PIRSF" id="PIRSF006060">
    <property type="entry name" value="AA_transporter"/>
    <property type="match status" value="1"/>
</dbReference>
<feature type="transmembrane region" description="Helical" evidence="6">
    <location>
        <begin position="258"/>
        <end position="277"/>
    </location>
</feature>
<feature type="transmembrane region" description="Helical" evidence="6">
    <location>
        <begin position="175"/>
        <end position="192"/>
    </location>
</feature>
<dbReference type="OrthoDB" id="5982228at2759"/>
<organism evidence="7 8">
    <name type="scientific">Moniliophthora roreri (strain MCA 2997)</name>
    <name type="common">Cocoa frosty pod rot fungus</name>
    <name type="synonym">Crinipellis roreri</name>
    <dbReference type="NCBI Taxonomy" id="1381753"/>
    <lineage>
        <taxon>Eukaryota</taxon>
        <taxon>Fungi</taxon>
        <taxon>Dikarya</taxon>
        <taxon>Basidiomycota</taxon>
        <taxon>Agaricomycotina</taxon>
        <taxon>Agaricomycetes</taxon>
        <taxon>Agaricomycetidae</taxon>
        <taxon>Agaricales</taxon>
        <taxon>Marasmiineae</taxon>
        <taxon>Marasmiaceae</taxon>
        <taxon>Moniliophthora</taxon>
    </lineage>
</organism>
<dbReference type="HOGENOM" id="CLU_013661_4_1_1"/>
<keyword evidence="4 6" id="KW-0472">Membrane</keyword>
<feature type="transmembrane region" description="Helical" evidence="6">
    <location>
        <begin position="54"/>
        <end position="74"/>
    </location>
</feature>
<feature type="transmembrane region" description="Helical" evidence="6">
    <location>
        <begin position="456"/>
        <end position="474"/>
    </location>
</feature>
<dbReference type="GO" id="GO:0015179">
    <property type="term" value="F:L-amino acid transmembrane transporter activity"/>
    <property type="evidence" value="ECO:0007669"/>
    <property type="project" value="TreeGrafter"/>
</dbReference>
<dbReference type="PANTHER" id="PTHR11785:SF498">
    <property type="entry name" value="HIGH-AFFINITY METHIONINE PERMEASE"/>
    <property type="match status" value="1"/>
</dbReference>
<feature type="transmembrane region" description="Helical" evidence="6">
    <location>
        <begin position="486"/>
        <end position="508"/>
    </location>
</feature>
<evidence type="ECO:0000313" key="8">
    <source>
        <dbReference type="Proteomes" id="UP000017559"/>
    </source>
</evidence>
<evidence type="ECO:0000313" key="7">
    <source>
        <dbReference type="EMBL" id="ESK87054.1"/>
    </source>
</evidence>
<dbReference type="Gene3D" id="1.20.1740.10">
    <property type="entry name" value="Amino acid/polyamine transporter I"/>
    <property type="match status" value="1"/>
</dbReference>
<feature type="transmembrane region" description="Helical" evidence="6">
    <location>
        <begin position="86"/>
        <end position="111"/>
    </location>
</feature>
<evidence type="ECO:0000256" key="1">
    <source>
        <dbReference type="ARBA" id="ARBA00004141"/>
    </source>
</evidence>
<keyword evidence="2 6" id="KW-0812">Transmembrane</keyword>
<dbReference type="GO" id="GO:0016020">
    <property type="term" value="C:membrane"/>
    <property type="evidence" value="ECO:0007669"/>
    <property type="project" value="UniProtKB-SubCell"/>
</dbReference>
<gene>
    <name evidence="7" type="ORF">Moror_11935</name>
</gene>
<dbReference type="InterPro" id="IPR050598">
    <property type="entry name" value="AminoAcid_Transporter"/>
</dbReference>
<evidence type="ECO:0000256" key="3">
    <source>
        <dbReference type="ARBA" id="ARBA00022989"/>
    </source>
</evidence>
<sequence>MSSTSETDPLLPSPRHTTYHDSVSGIKSVTREEEGVYNRQGESFDNVPSSKRHLGLSSAAFLIFNRVIGTGIYATPSVILKASGSVGMAFMMWLVGALIAAAGTTVFMELGTGLPRSGGEKNYLEFMYRRPCFLMTCVYSVYAVITGSAAANSIVFGEYILHALAIEPTRFNARFIAFLCLTFIIIIHGAFMKWGLRLQNTLGLFKLVVLSAIALCGFLSLAGIPAFAVKKEYDQPDNFRWGKFWEGTRTDANAFVSGLYNVIWSFVGYSTANYALSEVRDPVRTLKRAAPLAMTIVTAIYLFINIGYFAVVSKADILNSKWIVAALFFRNLFGETMERALSVFIALSTLGNLLAGQFGMGRVIQELGREGLLPFSSFFASNKPFNAPLAGLFTQYVVSCAFMILPPPGDAYLFMISLASYCAAIVNLLVSLGLLLLYTSSYRAWEWNPPFRAHKVVVVLFFISNVFLVAVPLIPPAPGSRTYEHLPYWSHTVVSFGVSLIGVTFWYVRCVWIPRRKGYRLVREWVVQEDGVSRFVFRKVLNTI</sequence>